<comment type="caution">
    <text evidence="1">The sequence shown here is derived from an EMBL/GenBank/DDBJ whole genome shotgun (WGS) entry which is preliminary data.</text>
</comment>
<evidence type="ECO:0000313" key="1">
    <source>
        <dbReference type="EMBL" id="GHO97174.1"/>
    </source>
</evidence>
<dbReference type="Gene3D" id="3.30.450.40">
    <property type="match status" value="1"/>
</dbReference>
<dbReference type="Proteomes" id="UP000597444">
    <property type="component" value="Unassembled WGS sequence"/>
</dbReference>
<keyword evidence="2" id="KW-1185">Reference proteome</keyword>
<proteinExistence type="predicted"/>
<organism evidence="1 2">
    <name type="scientific">Reticulibacter mediterranei</name>
    <dbReference type="NCBI Taxonomy" id="2778369"/>
    <lineage>
        <taxon>Bacteria</taxon>
        <taxon>Bacillati</taxon>
        <taxon>Chloroflexota</taxon>
        <taxon>Ktedonobacteria</taxon>
        <taxon>Ktedonobacterales</taxon>
        <taxon>Reticulibacteraceae</taxon>
        <taxon>Reticulibacter</taxon>
    </lineage>
</organism>
<name>A0A8J3ISP4_9CHLR</name>
<dbReference type="RefSeq" id="WP_220207753.1">
    <property type="nucleotide sequence ID" value="NZ_BNJK01000001.1"/>
</dbReference>
<evidence type="ECO:0000313" key="2">
    <source>
        <dbReference type="Proteomes" id="UP000597444"/>
    </source>
</evidence>
<gene>
    <name evidence="1" type="ORF">KSF_072220</name>
</gene>
<accession>A0A8J3ISP4</accession>
<dbReference type="EMBL" id="BNJK01000001">
    <property type="protein sequence ID" value="GHO97174.1"/>
    <property type="molecule type" value="Genomic_DNA"/>
</dbReference>
<protein>
    <recommendedName>
        <fullName evidence="3">GAF domain-containing protein</fullName>
    </recommendedName>
</protein>
<dbReference type="InterPro" id="IPR029016">
    <property type="entry name" value="GAF-like_dom_sf"/>
</dbReference>
<sequence>MSTQEPATWQEYLGQMIVSTQERARLATILHVRPITLQRWVQGVSRPRDENIRLLLKNIPKDDYPLFLHLLLIDFPDLLKEDIPPERFVLAVPTEFYARALSNLAQTPPSIYRQSMQDLILQQAVQHLDPDQHGCLIILAGCVPPKPGMKVRSLHEMGRIATSLWNRQVEEKPGFFGLESLAGYAIAHAHRCTVNSRDETTFYPVQWIEHERSTAAFPVLRHGKFAGSLLFSSTREFFFSPARLTVIEEYAHLAACIFDIEETFDLQEIELKIMPSYAQQHPYFAGYHLRVTRKMVEANEQGNPITLQQARQLVWQDLEEVLLQVSHTPGWNTAHLYAGEHTNI</sequence>
<evidence type="ECO:0008006" key="3">
    <source>
        <dbReference type="Google" id="ProtNLM"/>
    </source>
</evidence>
<reference evidence="1" key="1">
    <citation type="submission" date="2020-10" db="EMBL/GenBank/DDBJ databases">
        <title>Taxonomic study of unclassified bacteria belonging to the class Ktedonobacteria.</title>
        <authorList>
            <person name="Yabe S."/>
            <person name="Wang C.M."/>
            <person name="Zheng Y."/>
            <person name="Sakai Y."/>
            <person name="Cavaletti L."/>
            <person name="Monciardini P."/>
            <person name="Donadio S."/>
        </authorList>
    </citation>
    <scope>NUCLEOTIDE SEQUENCE</scope>
    <source>
        <strain evidence="1">ID150040</strain>
    </source>
</reference>
<dbReference type="AlphaFoldDB" id="A0A8J3ISP4"/>